<evidence type="ECO:0008006" key="4">
    <source>
        <dbReference type="Google" id="ProtNLM"/>
    </source>
</evidence>
<proteinExistence type="predicted"/>
<dbReference type="EMBL" id="JACHID010000007">
    <property type="protein sequence ID" value="MBB5022066.1"/>
    <property type="molecule type" value="Genomic_DNA"/>
</dbReference>
<reference evidence="2 3" key="1">
    <citation type="submission" date="2020-08" db="EMBL/GenBank/DDBJ databases">
        <title>Genomic Encyclopedia of Type Strains, Phase IV (KMG-IV): sequencing the most valuable type-strain genomes for metagenomic binning, comparative biology and taxonomic classification.</title>
        <authorList>
            <person name="Goeker M."/>
        </authorList>
    </citation>
    <scope>NUCLEOTIDE SEQUENCE [LARGE SCALE GENOMIC DNA]</scope>
    <source>
        <strain evidence="2 3">DSM 22071</strain>
    </source>
</reference>
<gene>
    <name evidence="2" type="ORF">HNR37_001383</name>
</gene>
<organism evidence="2 3">
    <name type="scientific">Desulfurispira natronophila</name>
    <dbReference type="NCBI Taxonomy" id="682562"/>
    <lineage>
        <taxon>Bacteria</taxon>
        <taxon>Pseudomonadati</taxon>
        <taxon>Chrysiogenota</taxon>
        <taxon>Chrysiogenia</taxon>
        <taxon>Chrysiogenales</taxon>
        <taxon>Chrysiogenaceae</taxon>
        <taxon>Desulfurispira</taxon>
    </lineage>
</organism>
<dbReference type="Proteomes" id="UP000528322">
    <property type="component" value="Unassembled WGS sequence"/>
</dbReference>
<evidence type="ECO:0000256" key="1">
    <source>
        <dbReference type="SAM" id="SignalP"/>
    </source>
</evidence>
<protein>
    <recommendedName>
        <fullName evidence="4">PepSY domain-containing protein</fullName>
    </recommendedName>
</protein>
<feature type="chain" id="PRO_5031398651" description="PepSY domain-containing protein" evidence="1">
    <location>
        <begin position="24"/>
        <end position="118"/>
    </location>
</feature>
<accession>A0A7W8DH02</accession>
<comment type="caution">
    <text evidence="2">The sequence shown here is derived from an EMBL/GenBank/DDBJ whole genome shotgun (WGS) entry which is preliminary data.</text>
</comment>
<feature type="signal peptide" evidence="1">
    <location>
        <begin position="1"/>
        <end position="23"/>
    </location>
</feature>
<dbReference type="AlphaFoldDB" id="A0A7W8DH02"/>
<evidence type="ECO:0000313" key="3">
    <source>
        <dbReference type="Proteomes" id="UP000528322"/>
    </source>
</evidence>
<dbReference type="RefSeq" id="WP_183731888.1">
    <property type="nucleotide sequence ID" value="NZ_JACHID010000007.1"/>
</dbReference>
<name>A0A7W8DH02_9BACT</name>
<sequence length="118" mass="12584">MSQYGKWLMAAGATALLATAVYAYPGYASGGSKWGGGCFGNGPQGSENREQITQADATEAVKEFLAANLKGFGLSDLVSYETPRATMYKATVTDDRGNSFLLHVNPFGYVRGPFTVRN</sequence>
<keyword evidence="1" id="KW-0732">Signal</keyword>
<keyword evidence="3" id="KW-1185">Reference proteome</keyword>
<evidence type="ECO:0000313" key="2">
    <source>
        <dbReference type="EMBL" id="MBB5022066.1"/>
    </source>
</evidence>